<accession>A0A8R1DYK0</accession>
<dbReference type="Gene3D" id="3.40.50.1820">
    <property type="entry name" value="alpha/beta hydrolase"/>
    <property type="match status" value="1"/>
</dbReference>
<dbReference type="InterPro" id="IPR002918">
    <property type="entry name" value="Lipase_EstA/Esterase_EstB"/>
</dbReference>
<dbReference type="PANTHER" id="PTHR32015">
    <property type="entry name" value="FASTING INDUCED LIPASE"/>
    <property type="match status" value="1"/>
</dbReference>
<dbReference type="Pfam" id="PF01674">
    <property type="entry name" value="Lipase_2"/>
    <property type="match status" value="1"/>
</dbReference>
<dbReference type="GO" id="GO:0016042">
    <property type="term" value="P:lipid catabolic process"/>
    <property type="evidence" value="ECO:0007669"/>
    <property type="project" value="InterPro"/>
</dbReference>
<evidence type="ECO:0000313" key="2">
    <source>
        <dbReference type="Proteomes" id="UP000005237"/>
    </source>
</evidence>
<reference evidence="1" key="2">
    <citation type="submission" date="2022-06" db="UniProtKB">
        <authorList>
            <consortium name="EnsemblMetazoa"/>
        </authorList>
    </citation>
    <scope>IDENTIFICATION</scope>
    <source>
        <strain evidence="1">DF5081</strain>
    </source>
</reference>
<sequence>MIQVVAAFTRRKVDVIGYSLGSPVSRKAIMGGACVDTGENLGPPLTALIDTYVSVAGANRGSFLCALPFPGACNANNGLSCNSRYIQDINSRQRYEGKYIFSIYGPGDDKVGFRNTCGQLTSQIAGANGEYEKPGNHDDVIIKTAGMQFNLIDKHSP</sequence>
<dbReference type="SUPFAM" id="SSF53474">
    <property type="entry name" value="alpha/beta-Hydrolases"/>
    <property type="match status" value="1"/>
</dbReference>
<dbReference type="AlphaFoldDB" id="A0A8R1DYK0"/>
<dbReference type="Proteomes" id="UP000005237">
    <property type="component" value="Unassembled WGS sequence"/>
</dbReference>
<reference evidence="2" key="1">
    <citation type="submission" date="2010-08" db="EMBL/GenBank/DDBJ databases">
        <authorList>
            <consortium name="Caenorhabditis japonica Sequencing Consortium"/>
            <person name="Wilson R.K."/>
        </authorList>
    </citation>
    <scope>NUCLEOTIDE SEQUENCE [LARGE SCALE GENOMIC DNA]</scope>
    <source>
        <strain evidence="2">DF5081</strain>
    </source>
</reference>
<evidence type="ECO:0008006" key="3">
    <source>
        <dbReference type="Google" id="ProtNLM"/>
    </source>
</evidence>
<proteinExistence type="predicted"/>
<dbReference type="OMA" id="RYEGKYI"/>
<dbReference type="EnsemblMetazoa" id="CJA15836.2">
    <property type="protein sequence ID" value="CJA15836.2"/>
    <property type="gene ID" value="WBGene00135040"/>
</dbReference>
<protein>
    <recommendedName>
        <fullName evidence="3">Triacylglycerol lipase</fullName>
    </recommendedName>
</protein>
<dbReference type="GO" id="GO:0016298">
    <property type="term" value="F:lipase activity"/>
    <property type="evidence" value="ECO:0007669"/>
    <property type="project" value="TreeGrafter"/>
</dbReference>
<evidence type="ECO:0000313" key="1">
    <source>
        <dbReference type="EnsemblMetazoa" id="CJA15836.1"/>
    </source>
</evidence>
<dbReference type="EnsemblMetazoa" id="CJA15836.1">
    <property type="protein sequence ID" value="CJA15836.1"/>
    <property type="gene ID" value="WBGene00135040"/>
</dbReference>
<organism evidence="1 2">
    <name type="scientific">Caenorhabditis japonica</name>
    <dbReference type="NCBI Taxonomy" id="281687"/>
    <lineage>
        <taxon>Eukaryota</taxon>
        <taxon>Metazoa</taxon>
        <taxon>Ecdysozoa</taxon>
        <taxon>Nematoda</taxon>
        <taxon>Chromadorea</taxon>
        <taxon>Rhabditida</taxon>
        <taxon>Rhabditina</taxon>
        <taxon>Rhabditomorpha</taxon>
        <taxon>Rhabditoidea</taxon>
        <taxon>Rhabditidae</taxon>
        <taxon>Peloderinae</taxon>
        <taxon>Caenorhabditis</taxon>
    </lineage>
</organism>
<name>A0A8R1DYK0_CAEJA</name>
<dbReference type="InterPro" id="IPR029058">
    <property type="entry name" value="AB_hydrolase_fold"/>
</dbReference>
<keyword evidence="2" id="KW-1185">Reference proteome</keyword>
<dbReference type="PANTHER" id="PTHR32015:SF12">
    <property type="entry name" value="LIPASE RELATED"/>
    <property type="match status" value="1"/>
</dbReference>